<protein>
    <submittedName>
        <fullName evidence="1">Uncharacterized protein</fullName>
    </submittedName>
</protein>
<accession>A0A0E9VWD7</accession>
<dbReference type="EMBL" id="GBXM01026999">
    <property type="protein sequence ID" value="JAH81578.1"/>
    <property type="molecule type" value="Transcribed_RNA"/>
</dbReference>
<reference evidence="1" key="2">
    <citation type="journal article" date="2015" name="Fish Shellfish Immunol.">
        <title>Early steps in the European eel (Anguilla anguilla)-Vibrio vulnificus interaction in the gills: Role of the RtxA13 toxin.</title>
        <authorList>
            <person name="Callol A."/>
            <person name="Pajuelo D."/>
            <person name="Ebbesson L."/>
            <person name="Teles M."/>
            <person name="MacKenzie S."/>
            <person name="Amaro C."/>
        </authorList>
    </citation>
    <scope>NUCLEOTIDE SEQUENCE</scope>
</reference>
<organism evidence="1">
    <name type="scientific">Anguilla anguilla</name>
    <name type="common">European freshwater eel</name>
    <name type="synonym">Muraena anguilla</name>
    <dbReference type="NCBI Taxonomy" id="7936"/>
    <lineage>
        <taxon>Eukaryota</taxon>
        <taxon>Metazoa</taxon>
        <taxon>Chordata</taxon>
        <taxon>Craniata</taxon>
        <taxon>Vertebrata</taxon>
        <taxon>Euteleostomi</taxon>
        <taxon>Actinopterygii</taxon>
        <taxon>Neopterygii</taxon>
        <taxon>Teleostei</taxon>
        <taxon>Anguilliformes</taxon>
        <taxon>Anguillidae</taxon>
        <taxon>Anguilla</taxon>
    </lineage>
</organism>
<evidence type="ECO:0000313" key="1">
    <source>
        <dbReference type="EMBL" id="JAH81578.1"/>
    </source>
</evidence>
<dbReference type="AlphaFoldDB" id="A0A0E9VWD7"/>
<name>A0A0E9VWD7_ANGAN</name>
<reference evidence="1" key="1">
    <citation type="submission" date="2014-11" db="EMBL/GenBank/DDBJ databases">
        <authorList>
            <person name="Amaro Gonzalez C."/>
        </authorList>
    </citation>
    <scope>NUCLEOTIDE SEQUENCE</scope>
</reference>
<sequence length="37" mass="4154">MLSSENSCVPGLARRTEELSTYCAHIFVTVLIPFHQC</sequence>
<proteinExistence type="predicted"/>